<dbReference type="AlphaFoldDB" id="A0A0D2MP55"/>
<keyword evidence="3" id="KW-1185">Reference proteome</keyword>
<evidence type="ECO:0000256" key="1">
    <source>
        <dbReference type="SAM" id="MobiDB-lite"/>
    </source>
</evidence>
<dbReference type="EMBL" id="KN817530">
    <property type="protein sequence ID" value="KJA25678.1"/>
    <property type="molecule type" value="Genomic_DNA"/>
</dbReference>
<reference evidence="3" key="1">
    <citation type="submission" date="2014-04" db="EMBL/GenBank/DDBJ databases">
        <title>Evolutionary Origins and Diversification of the Mycorrhizal Mutualists.</title>
        <authorList>
            <consortium name="DOE Joint Genome Institute"/>
            <consortium name="Mycorrhizal Genomics Consortium"/>
            <person name="Kohler A."/>
            <person name="Kuo A."/>
            <person name="Nagy L.G."/>
            <person name="Floudas D."/>
            <person name="Copeland A."/>
            <person name="Barry K.W."/>
            <person name="Cichocki N."/>
            <person name="Veneault-Fourrey C."/>
            <person name="LaButti K."/>
            <person name="Lindquist E.A."/>
            <person name="Lipzen A."/>
            <person name="Lundell T."/>
            <person name="Morin E."/>
            <person name="Murat C."/>
            <person name="Riley R."/>
            <person name="Ohm R."/>
            <person name="Sun H."/>
            <person name="Tunlid A."/>
            <person name="Henrissat B."/>
            <person name="Grigoriev I.V."/>
            <person name="Hibbett D.S."/>
            <person name="Martin F."/>
        </authorList>
    </citation>
    <scope>NUCLEOTIDE SEQUENCE [LARGE SCALE GENOMIC DNA]</scope>
    <source>
        <strain evidence="3">FD-334 SS-4</strain>
    </source>
</reference>
<feature type="compositionally biased region" description="Polar residues" evidence="1">
    <location>
        <begin position="30"/>
        <end position="39"/>
    </location>
</feature>
<dbReference type="Proteomes" id="UP000054270">
    <property type="component" value="Unassembled WGS sequence"/>
</dbReference>
<protein>
    <submittedName>
        <fullName evidence="2">Uncharacterized protein</fullName>
    </submittedName>
</protein>
<organism evidence="2 3">
    <name type="scientific">Hypholoma sublateritium (strain FD-334 SS-4)</name>
    <dbReference type="NCBI Taxonomy" id="945553"/>
    <lineage>
        <taxon>Eukaryota</taxon>
        <taxon>Fungi</taxon>
        <taxon>Dikarya</taxon>
        <taxon>Basidiomycota</taxon>
        <taxon>Agaricomycotina</taxon>
        <taxon>Agaricomycetes</taxon>
        <taxon>Agaricomycetidae</taxon>
        <taxon>Agaricales</taxon>
        <taxon>Agaricineae</taxon>
        <taxon>Strophariaceae</taxon>
        <taxon>Hypholoma</taxon>
    </lineage>
</organism>
<feature type="region of interest" description="Disordered" evidence="1">
    <location>
        <begin position="96"/>
        <end position="163"/>
    </location>
</feature>
<accession>A0A0D2MP55</accession>
<evidence type="ECO:0000313" key="2">
    <source>
        <dbReference type="EMBL" id="KJA25678.1"/>
    </source>
</evidence>
<name>A0A0D2MP55_HYPSF</name>
<sequence>MGERKRRTQPKSQILVCLSARIEARRTLRRTSQQASSAPPNFEDIRPRHTLPPARSAQVHRAPAVMSFPRLQPQIKSGARPVSIPNPQLNSEIFISHRAPPLASRAPLSGVPPGRPRSRDPRRAPARPPTLLDPASRRIRPHAGLRALGPPPRPARLFEGNAF</sequence>
<gene>
    <name evidence="2" type="ORF">HYPSUDRAFT_199406</name>
</gene>
<proteinExistence type="predicted"/>
<evidence type="ECO:0000313" key="3">
    <source>
        <dbReference type="Proteomes" id="UP000054270"/>
    </source>
</evidence>
<feature type="region of interest" description="Disordered" evidence="1">
    <location>
        <begin position="27"/>
        <end position="49"/>
    </location>
</feature>